<dbReference type="Pfam" id="PF00144">
    <property type="entry name" value="Beta-lactamase"/>
    <property type="match status" value="1"/>
</dbReference>
<keyword evidence="1" id="KW-0472">Membrane</keyword>
<feature type="transmembrane region" description="Helical" evidence="1">
    <location>
        <begin position="446"/>
        <end position="465"/>
    </location>
</feature>
<comment type="caution">
    <text evidence="4">The sequence shown here is derived from an EMBL/GenBank/DDBJ whole genome shotgun (WGS) entry which is preliminary data.</text>
</comment>
<feature type="transmembrane region" description="Helical" evidence="1">
    <location>
        <begin position="485"/>
        <end position="508"/>
    </location>
</feature>
<dbReference type="PANTHER" id="PTHR46825">
    <property type="entry name" value="D-ALANYL-D-ALANINE-CARBOXYPEPTIDASE/ENDOPEPTIDASE AMPH"/>
    <property type="match status" value="1"/>
</dbReference>
<dbReference type="Proteomes" id="UP000776164">
    <property type="component" value="Unassembled WGS sequence"/>
</dbReference>
<dbReference type="PANTHER" id="PTHR46825:SF8">
    <property type="entry name" value="BETA-LACTAMASE-RELATED"/>
    <property type="match status" value="1"/>
</dbReference>
<proteinExistence type="predicted"/>
<feature type="domain" description="Beta-lactamase-related" evidence="3">
    <location>
        <begin position="51"/>
        <end position="378"/>
    </location>
</feature>
<feature type="signal peptide" evidence="2">
    <location>
        <begin position="1"/>
        <end position="33"/>
    </location>
</feature>
<evidence type="ECO:0000259" key="3">
    <source>
        <dbReference type="Pfam" id="PF00144"/>
    </source>
</evidence>
<keyword evidence="2" id="KW-0732">Signal</keyword>
<dbReference type="EMBL" id="JAFBBU010000001">
    <property type="protein sequence ID" value="MBM7471510.1"/>
    <property type="molecule type" value="Genomic_DNA"/>
</dbReference>
<dbReference type="RefSeq" id="WP_205107554.1">
    <property type="nucleotide sequence ID" value="NZ_BAAAHT010000013.1"/>
</dbReference>
<feature type="chain" id="PRO_5045566564" evidence="2">
    <location>
        <begin position="34"/>
        <end position="524"/>
    </location>
</feature>
<sequence>MRSPARHNVSRRRGLRRRVFAAALAGLVLTSFAAPSLAVDRSTSPATAAELDSFVQQQRSDLGLPGVAVVVLSKNVVMFEGAYGSAGPAGRPVTINTPFALGSTSKQFTALAVQQLIVQRRVTLVDTVGALLPELSGGSSPFAGVTIAQLLSHTSGISTHEGDEEFNPWPSVTSIDDETRRVLQSQPVGPAGADFEYSNANYTILGAIIDHITGLSFEDALQTLVVVPLRLTSTTSDERVAQSRGLADGYYPWFGAFSTATPGAWWPMGAPSAFITSTATDLTRVLQAQLGASSGIDASTLEASRTPLTRVDQYSQYASGWYVRPFWELHDNDENGLDPSLPTLWEHPGSTERSMSYLAFAPSMGLGVVVLSNYALGTDQDKLSRFTTALLHKIVGTTDSPASVDALTSAAPLLMVALPIVQLLMFGWLVFALARPRPSRVGRWMPLLVGGFVTIATVFIAVVVVPGRTGASLFEPSWWNSTPDLAVSVGVVLLFAVGWVVAFAVALLKRLVRRPSGVSDAVRS</sequence>
<dbReference type="InterPro" id="IPR050491">
    <property type="entry name" value="AmpC-like"/>
</dbReference>
<name>A0ABS2L336_9MICO</name>
<dbReference type="InterPro" id="IPR001466">
    <property type="entry name" value="Beta-lactam-related"/>
</dbReference>
<feature type="transmembrane region" description="Helical" evidence="1">
    <location>
        <begin position="413"/>
        <end position="434"/>
    </location>
</feature>
<dbReference type="Gene3D" id="3.40.710.10">
    <property type="entry name" value="DD-peptidase/beta-lactamase superfamily"/>
    <property type="match status" value="1"/>
</dbReference>
<gene>
    <name evidence="4" type="ORF">JOE66_001144</name>
</gene>
<dbReference type="SUPFAM" id="SSF56601">
    <property type="entry name" value="beta-lactamase/transpeptidase-like"/>
    <property type="match status" value="1"/>
</dbReference>
<evidence type="ECO:0000256" key="1">
    <source>
        <dbReference type="SAM" id="Phobius"/>
    </source>
</evidence>
<dbReference type="InterPro" id="IPR012338">
    <property type="entry name" value="Beta-lactam/transpept-like"/>
</dbReference>
<protein>
    <submittedName>
        <fullName evidence="4">CubicO group peptidase (Beta-lactamase class C family)</fullName>
    </submittedName>
</protein>
<evidence type="ECO:0000313" key="4">
    <source>
        <dbReference type="EMBL" id="MBM7471510.1"/>
    </source>
</evidence>
<keyword evidence="1" id="KW-1133">Transmembrane helix</keyword>
<accession>A0ABS2L336</accession>
<organism evidence="4 5">
    <name type="scientific">Subtercola frigoramans</name>
    <dbReference type="NCBI Taxonomy" id="120298"/>
    <lineage>
        <taxon>Bacteria</taxon>
        <taxon>Bacillati</taxon>
        <taxon>Actinomycetota</taxon>
        <taxon>Actinomycetes</taxon>
        <taxon>Micrococcales</taxon>
        <taxon>Microbacteriaceae</taxon>
        <taxon>Subtercola</taxon>
    </lineage>
</organism>
<keyword evidence="5" id="KW-1185">Reference proteome</keyword>
<evidence type="ECO:0000313" key="5">
    <source>
        <dbReference type="Proteomes" id="UP000776164"/>
    </source>
</evidence>
<keyword evidence="1" id="KW-0812">Transmembrane</keyword>
<evidence type="ECO:0000256" key="2">
    <source>
        <dbReference type="SAM" id="SignalP"/>
    </source>
</evidence>
<reference evidence="4 5" key="1">
    <citation type="submission" date="2021-01" db="EMBL/GenBank/DDBJ databases">
        <title>Sequencing the genomes of 1000 actinobacteria strains.</title>
        <authorList>
            <person name="Klenk H.-P."/>
        </authorList>
    </citation>
    <scope>NUCLEOTIDE SEQUENCE [LARGE SCALE GENOMIC DNA]</scope>
    <source>
        <strain evidence="4 5">DSM 13057</strain>
    </source>
</reference>